<feature type="transmembrane region" description="Helical" evidence="12">
    <location>
        <begin position="148"/>
        <end position="166"/>
    </location>
</feature>
<comment type="caution">
    <text evidence="15">The sequence shown here is derived from an EMBL/GenBank/DDBJ whole genome shotgun (WGS) entry which is preliminary data.</text>
</comment>
<evidence type="ECO:0000256" key="4">
    <source>
        <dbReference type="ARBA" id="ARBA00022475"/>
    </source>
</evidence>
<evidence type="ECO:0000256" key="9">
    <source>
        <dbReference type="ARBA" id="ARBA00022989"/>
    </source>
</evidence>
<evidence type="ECO:0000256" key="3">
    <source>
        <dbReference type="ARBA" id="ARBA00022448"/>
    </source>
</evidence>
<evidence type="ECO:0000256" key="1">
    <source>
        <dbReference type="ARBA" id="ARBA00004141"/>
    </source>
</evidence>
<feature type="transmembrane region" description="Helical" evidence="12">
    <location>
        <begin position="429"/>
        <end position="449"/>
    </location>
</feature>
<evidence type="ECO:0000256" key="10">
    <source>
        <dbReference type="ARBA" id="ARBA00023065"/>
    </source>
</evidence>
<evidence type="ECO:0000259" key="14">
    <source>
        <dbReference type="Pfam" id="PF22776"/>
    </source>
</evidence>
<dbReference type="Pfam" id="PF02705">
    <property type="entry name" value="K_trans"/>
    <property type="match status" value="1"/>
</dbReference>
<dbReference type="InterPro" id="IPR003855">
    <property type="entry name" value="K+_transporter"/>
</dbReference>
<evidence type="ECO:0000256" key="7">
    <source>
        <dbReference type="ARBA" id="ARBA00022847"/>
    </source>
</evidence>
<keyword evidence="4 12" id="KW-1003">Cell membrane</keyword>
<organism evidence="15 16">
    <name type="scientific">Corynebacterium flavescens</name>
    <dbReference type="NCBI Taxonomy" id="28028"/>
    <lineage>
        <taxon>Bacteria</taxon>
        <taxon>Bacillati</taxon>
        <taxon>Actinomycetota</taxon>
        <taxon>Actinomycetes</taxon>
        <taxon>Mycobacteriales</taxon>
        <taxon>Corynebacteriaceae</taxon>
        <taxon>Corynebacterium</taxon>
    </lineage>
</organism>
<dbReference type="InterPro" id="IPR023051">
    <property type="entry name" value="Kup"/>
</dbReference>
<feature type="domain" description="K+ potassium transporter integral membrane" evidence="13">
    <location>
        <begin position="18"/>
        <end position="464"/>
    </location>
</feature>
<dbReference type="GeneID" id="82879305"/>
<dbReference type="InterPro" id="IPR053951">
    <property type="entry name" value="K_trans_N"/>
</dbReference>
<keyword evidence="7 12" id="KW-0769">Symport</keyword>
<sequence>MKISVSPQVAAKGGSPLLALGALGVVFGDIGTSPLYALHTAFSMEHNAVEVDTHNVYGVISMVLWTITVIVTVKYVLLVTRADNDGQGGILALVALLRRYLKGRHRLGMLVTVCGMIGAALFIGDAVITPAISVLSAVEGMAVVSPGLHHYVVPVAIVVLSALFLIQPFGTGKVGRAFGPIMLAWFITMAVLGVPQIVAHPAILASLSPHWALSLLLREPLEAFILMGAIVLTVTGAEALYADLGHFGATAIRSAWFWVAMPSLMVVYLGQGALVISHPAAVSNPLFHLAPPSLQIPLVVFATVATIIASQAVISGAFAVIRQAVRLNLLPRMTVRHTSTSEEGQIYLPLVNALIYCGVVALILIFRSSERLAEAYGLAVTGTLVLESLLFLLFAHLAWGWRWRAVGCYVLAIGSLELLLLAANSTKIFVGGWLPIGMAGLIFLLMVIWRRGSRRLLKRRGELEGMLPEFIAALPERNIRRIAGTAVYTHPNPETTPLALVRCVEDFHVLHEHVLIVRLVAMNVPHVPPVERISVDNLSSIREGIVHVTVRAGFADDQDIPANLRYGLSQHPELDVDLDSALYFLSVLTLRPAEVRHWNQWHQRLFLSMDRNQAKRTEAFHLPPRQTVVLGSELHL</sequence>
<feature type="transmembrane region" description="Helical" evidence="12">
    <location>
        <begin position="346"/>
        <end position="366"/>
    </location>
</feature>
<evidence type="ECO:0000256" key="6">
    <source>
        <dbReference type="ARBA" id="ARBA00022692"/>
    </source>
</evidence>
<evidence type="ECO:0000256" key="8">
    <source>
        <dbReference type="ARBA" id="ARBA00022958"/>
    </source>
</evidence>
<feature type="transmembrane region" description="Helical" evidence="12">
    <location>
        <begin position="56"/>
        <end position="77"/>
    </location>
</feature>
<keyword evidence="5 12" id="KW-0633">Potassium transport</keyword>
<evidence type="ECO:0000313" key="16">
    <source>
        <dbReference type="Proteomes" id="UP000315353"/>
    </source>
</evidence>
<evidence type="ECO:0000313" key="15">
    <source>
        <dbReference type="EMBL" id="GEB98540.1"/>
    </source>
</evidence>
<dbReference type="HAMAP" id="MF_01522">
    <property type="entry name" value="Kup"/>
    <property type="match status" value="1"/>
</dbReference>
<dbReference type="GO" id="GO:0015293">
    <property type="term" value="F:symporter activity"/>
    <property type="evidence" value="ECO:0007669"/>
    <property type="project" value="UniProtKB-UniRule"/>
</dbReference>
<evidence type="ECO:0000259" key="13">
    <source>
        <dbReference type="Pfam" id="PF02705"/>
    </source>
</evidence>
<keyword evidence="6 12" id="KW-0812">Transmembrane</keyword>
<dbReference type="RefSeq" id="WP_075728920.1">
    <property type="nucleotide sequence ID" value="NZ_BJNB01000038.1"/>
</dbReference>
<comment type="catalytic activity">
    <reaction evidence="12">
        <text>K(+)(in) + H(+)(in) = K(+)(out) + H(+)(out)</text>
        <dbReference type="Rhea" id="RHEA:28490"/>
        <dbReference type="ChEBI" id="CHEBI:15378"/>
        <dbReference type="ChEBI" id="CHEBI:29103"/>
    </reaction>
</comment>
<feature type="transmembrane region" description="Helical" evidence="12">
    <location>
        <begin position="107"/>
        <end position="128"/>
    </location>
</feature>
<reference evidence="15 16" key="1">
    <citation type="submission" date="2019-06" db="EMBL/GenBank/DDBJ databases">
        <title>Whole genome shotgun sequence of Corynebacterium flavescens NBRC 14136.</title>
        <authorList>
            <person name="Hosoyama A."/>
            <person name="Uohara A."/>
            <person name="Ohji S."/>
            <person name="Ichikawa N."/>
        </authorList>
    </citation>
    <scope>NUCLEOTIDE SEQUENCE [LARGE SCALE GENOMIC DNA]</scope>
    <source>
        <strain evidence="15 16">NBRC 14136</strain>
    </source>
</reference>
<keyword evidence="9 12" id="KW-1133">Transmembrane helix</keyword>
<proteinExistence type="inferred from homology"/>
<evidence type="ECO:0000256" key="2">
    <source>
        <dbReference type="ARBA" id="ARBA00007019"/>
    </source>
</evidence>
<feature type="transmembrane region" description="Helical" evidence="12">
    <location>
        <begin position="406"/>
        <end position="423"/>
    </location>
</feature>
<comment type="function">
    <text evidence="12">Transport of potassium into the cell. Likely operates as a K(+):H(+) symporter.</text>
</comment>
<accession>A0AB73B9I5</accession>
<keyword evidence="3 12" id="KW-0813">Transport</keyword>
<evidence type="ECO:0000256" key="11">
    <source>
        <dbReference type="ARBA" id="ARBA00023136"/>
    </source>
</evidence>
<dbReference type="PANTHER" id="PTHR30540:SF79">
    <property type="entry name" value="LOW AFFINITY POTASSIUM TRANSPORT SYSTEM PROTEIN KUP"/>
    <property type="match status" value="1"/>
</dbReference>
<dbReference type="Pfam" id="PF22776">
    <property type="entry name" value="K_trans_C"/>
    <property type="match status" value="1"/>
</dbReference>
<feature type="transmembrane region" description="Helical" evidence="12">
    <location>
        <begin position="223"/>
        <end position="244"/>
    </location>
</feature>
<feature type="transmembrane region" description="Helical" evidence="12">
    <location>
        <begin position="296"/>
        <end position="325"/>
    </location>
</feature>
<gene>
    <name evidence="12 15" type="primary">kup</name>
    <name evidence="15" type="ORF">CFL01nite_20350</name>
</gene>
<dbReference type="AlphaFoldDB" id="A0AB73B9I5"/>
<comment type="subcellular location">
    <subcellularLocation>
        <location evidence="12">Cell membrane</location>
        <topology evidence="12">Multi-pass membrane protein</topology>
    </subcellularLocation>
    <subcellularLocation>
        <location evidence="1">Membrane</location>
        <topology evidence="1">Multi-pass membrane protein</topology>
    </subcellularLocation>
</comment>
<evidence type="ECO:0000256" key="5">
    <source>
        <dbReference type="ARBA" id="ARBA00022538"/>
    </source>
</evidence>
<name>A0AB73B9I5_CORFL</name>
<dbReference type="InterPro" id="IPR053952">
    <property type="entry name" value="K_trans_C"/>
</dbReference>
<dbReference type="GO" id="GO:0005886">
    <property type="term" value="C:plasma membrane"/>
    <property type="evidence" value="ECO:0007669"/>
    <property type="project" value="UniProtKB-SubCell"/>
</dbReference>
<feature type="transmembrane region" description="Helical" evidence="12">
    <location>
        <begin position="178"/>
        <end position="203"/>
    </location>
</feature>
<keyword evidence="8 12" id="KW-0630">Potassium</keyword>
<dbReference type="GO" id="GO:0015079">
    <property type="term" value="F:potassium ion transmembrane transporter activity"/>
    <property type="evidence" value="ECO:0007669"/>
    <property type="project" value="UniProtKB-UniRule"/>
</dbReference>
<protein>
    <recommendedName>
        <fullName evidence="12">Probable potassium transport system protein Kup</fullName>
    </recommendedName>
</protein>
<feature type="transmembrane region" description="Helical" evidence="12">
    <location>
        <begin position="378"/>
        <end position="399"/>
    </location>
</feature>
<feature type="domain" description="K+ potassium transporter C-terminal" evidence="14">
    <location>
        <begin position="484"/>
        <end position="635"/>
    </location>
</feature>
<dbReference type="EMBL" id="BJNB01000038">
    <property type="protein sequence ID" value="GEB98540.1"/>
    <property type="molecule type" value="Genomic_DNA"/>
</dbReference>
<dbReference type="PANTHER" id="PTHR30540">
    <property type="entry name" value="OSMOTIC STRESS POTASSIUM TRANSPORTER"/>
    <property type="match status" value="1"/>
</dbReference>
<evidence type="ECO:0000256" key="12">
    <source>
        <dbReference type="HAMAP-Rule" id="MF_01522"/>
    </source>
</evidence>
<dbReference type="Proteomes" id="UP000315353">
    <property type="component" value="Unassembled WGS sequence"/>
</dbReference>
<feature type="transmembrane region" description="Helical" evidence="12">
    <location>
        <begin position="256"/>
        <end position="276"/>
    </location>
</feature>
<keyword evidence="11 12" id="KW-0472">Membrane</keyword>
<keyword evidence="10 12" id="KW-0406">Ion transport</keyword>
<comment type="similarity">
    <text evidence="2 12">Belongs to the HAK/KUP transporter (TC 2.A.72) family.</text>
</comment>